<dbReference type="GeneID" id="105180332"/>
<dbReference type="AlphaFoldDB" id="A0A6I9UNS1"/>
<name>A0A6I9UNS1_SESIN</name>
<keyword evidence="1" id="KW-1185">Reference proteome</keyword>
<dbReference type="OrthoDB" id="69656at2759"/>
<dbReference type="RefSeq" id="XP_011102297.1">
    <property type="nucleotide sequence ID" value="XM_011103995.2"/>
</dbReference>
<dbReference type="KEGG" id="sind:105180332"/>
<protein>
    <submittedName>
        <fullName evidence="2">DnaJ homolog subfamily C GRV2-like</fullName>
    </submittedName>
</protein>
<reference evidence="2" key="1">
    <citation type="submission" date="2025-08" db="UniProtKB">
        <authorList>
            <consortium name="RefSeq"/>
        </authorList>
    </citation>
    <scope>IDENTIFICATION</scope>
</reference>
<dbReference type="InParanoid" id="A0A6I9UNS1"/>
<proteinExistence type="predicted"/>
<dbReference type="Gramene" id="SIN_1000126.t">
    <property type="protein sequence ID" value="SIN_1000126.t"/>
    <property type="gene ID" value="SIN_1000126"/>
</dbReference>
<gene>
    <name evidence="2" type="primary">LOC105180332</name>
</gene>
<evidence type="ECO:0000313" key="1">
    <source>
        <dbReference type="Proteomes" id="UP000504604"/>
    </source>
</evidence>
<dbReference type="Proteomes" id="UP000504604">
    <property type="component" value="Unplaced"/>
</dbReference>
<evidence type="ECO:0000313" key="2">
    <source>
        <dbReference type="RefSeq" id="XP_011102297.1"/>
    </source>
</evidence>
<sequence>MNWNESEAAIGRVLQIQVLHAFATEGAYCTKVRDILSASDATKKITPPNLRKTFRQIESLLRGRERMFILFPKPSSF</sequence>
<organism evidence="1 2">
    <name type="scientific">Sesamum indicum</name>
    <name type="common">Oriental sesame</name>
    <name type="synonym">Sesamum orientale</name>
    <dbReference type="NCBI Taxonomy" id="4182"/>
    <lineage>
        <taxon>Eukaryota</taxon>
        <taxon>Viridiplantae</taxon>
        <taxon>Streptophyta</taxon>
        <taxon>Embryophyta</taxon>
        <taxon>Tracheophyta</taxon>
        <taxon>Spermatophyta</taxon>
        <taxon>Magnoliopsida</taxon>
        <taxon>eudicotyledons</taxon>
        <taxon>Gunneridae</taxon>
        <taxon>Pentapetalae</taxon>
        <taxon>asterids</taxon>
        <taxon>lamiids</taxon>
        <taxon>Lamiales</taxon>
        <taxon>Pedaliaceae</taxon>
        <taxon>Sesamum</taxon>
    </lineage>
</organism>
<accession>A0A6I9UNS1</accession>